<dbReference type="RefSeq" id="WP_310076307.1">
    <property type="nucleotide sequence ID" value="NZ_JAVDVX010000013.1"/>
</dbReference>
<evidence type="ECO:0000313" key="2">
    <source>
        <dbReference type="Proteomes" id="UP001253595"/>
    </source>
</evidence>
<reference evidence="1 2" key="1">
    <citation type="submission" date="2023-07" db="EMBL/GenBank/DDBJ databases">
        <title>Sorghum-associated microbial communities from plants grown in Nebraska, USA.</title>
        <authorList>
            <person name="Schachtman D."/>
        </authorList>
    </citation>
    <scope>NUCLEOTIDE SEQUENCE [LARGE SCALE GENOMIC DNA]</scope>
    <source>
        <strain evidence="1 2">BE190</strain>
    </source>
</reference>
<comment type="caution">
    <text evidence="1">The sequence shown here is derived from an EMBL/GenBank/DDBJ whole genome shotgun (WGS) entry which is preliminary data.</text>
</comment>
<name>A0ABU1V420_9GAMM</name>
<proteinExistence type="predicted"/>
<sequence length="107" mass="12124">MSDFLVKKLKEIRRLSGHGFVVESSRSDWDRVIRAGNVSQVFLKTSNLSLRSLDDLHFPVASPIRYSYSANHSEKNNLIFGRESTNKKLKLSYKPLLRKDVSALAGS</sequence>
<organism evidence="1 2">
    <name type="scientific">Cellvibrio fibrivorans</name>
    <dbReference type="NCBI Taxonomy" id="126350"/>
    <lineage>
        <taxon>Bacteria</taxon>
        <taxon>Pseudomonadati</taxon>
        <taxon>Pseudomonadota</taxon>
        <taxon>Gammaproteobacteria</taxon>
        <taxon>Cellvibrionales</taxon>
        <taxon>Cellvibrionaceae</taxon>
        <taxon>Cellvibrio</taxon>
    </lineage>
</organism>
<keyword evidence="2" id="KW-1185">Reference proteome</keyword>
<evidence type="ECO:0000313" key="1">
    <source>
        <dbReference type="EMBL" id="MDR7092214.1"/>
    </source>
</evidence>
<dbReference type="EMBL" id="JAVDVX010000013">
    <property type="protein sequence ID" value="MDR7092214.1"/>
    <property type="molecule type" value="Genomic_DNA"/>
</dbReference>
<dbReference type="Proteomes" id="UP001253595">
    <property type="component" value="Unassembled WGS sequence"/>
</dbReference>
<accession>A0ABU1V420</accession>
<protein>
    <submittedName>
        <fullName evidence="1">Uncharacterized protein</fullName>
    </submittedName>
</protein>
<gene>
    <name evidence="1" type="ORF">J2X05_004255</name>
</gene>